<accession>A0A317ZS10</accession>
<comment type="similarity">
    <text evidence="12">Belongs to the glycosyl hydrolase family 6.</text>
</comment>
<feature type="active site" description="Proton acceptor" evidence="8">
    <location>
        <position position="307"/>
    </location>
</feature>
<dbReference type="PRINTS" id="PR00733">
    <property type="entry name" value="GLHYDRLASE6"/>
</dbReference>
<evidence type="ECO:0000256" key="4">
    <source>
        <dbReference type="ARBA" id="ARBA00023157"/>
    </source>
</evidence>
<keyword evidence="13" id="KW-0472">Membrane</keyword>
<dbReference type="PROSITE" id="PS00655">
    <property type="entry name" value="GLYCOSYL_HYDROL_F6_1"/>
    <property type="match status" value="1"/>
</dbReference>
<dbReference type="Proteomes" id="UP000246722">
    <property type="component" value="Unassembled WGS sequence"/>
</dbReference>
<evidence type="ECO:0000256" key="12">
    <source>
        <dbReference type="RuleBase" id="RU361186"/>
    </source>
</evidence>
<dbReference type="PIRSF" id="PIRSF001100">
    <property type="entry name" value="Beta_cellobiohydrolase"/>
    <property type="match status" value="1"/>
</dbReference>
<proteinExistence type="inferred from homology"/>
<dbReference type="InterPro" id="IPR001524">
    <property type="entry name" value="Glyco_hydro_6_CS"/>
</dbReference>
<keyword evidence="15" id="KW-1185">Reference proteome</keyword>
<keyword evidence="6 12" id="KW-0326">Glycosidase</keyword>
<keyword evidence="1" id="KW-0732">Signal</keyword>
<feature type="binding site" evidence="9">
    <location>
        <position position="205"/>
    </location>
    <ligand>
        <name>substrate</name>
    </ligand>
</feature>
<organism evidence="14 15">
    <name type="scientific">Cryobacterium arcticum</name>
    <dbReference type="NCBI Taxonomy" id="670052"/>
    <lineage>
        <taxon>Bacteria</taxon>
        <taxon>Bacillati</taxon>
        <taxon>Actinomycetota</taxon>
        <taxon>Actinomycetes</taxon>
        <taxon>Micrococcales</taxon>
        <taxon>Microbacteriaceae</taxon>
        <taxon>Cryobacterium</taxon>
    </lineage>
</organism>
<evidence type="ECO:0000256" key="11">
    <source>
        <dbReference type="PROSITE-ProRule" id="PRU10057"/>
    </source>
</evidence>
<feature type="binding site" evidence="9">
    <location>
        <position position="273"/>
    </location>
    <ligand>
        <name>substrate</name>
    </ligand>
</feature>
<dbReference type="PROSITE" id="PS00656">
    <property type="entry name" value="GLYCOSYL_HYDROL_F6_2"/>
    <property type="match status" value="1"/>
</dbReference>
<sequence length="333" mass="34205">MDSTGSRIGLSLGIIALAAPIVALGLFVGSFAVAVASSEAANTNPLAGASFYTNPESTAHIAATAAEKADPGSADAAVIARIAEQPAAIWLKPEVFPLDTVQADVTAIADAALATGQVPVFVVYGIPNRDCGQHSAGGLSEGDYPVWVASIAAALTLHTAVVILEPDALPLAQECGNVDQRIQQIQQGVTSFADSSATVYLDAGHSDWIDPATMADLLNRAGVQSVRGFVTNVSNYNDSAAEQLFGESVSSLTNGAHFIVDTSRNGVGSNGEWCNPSGRALGATAEATTDGGLRDANLWIKEPGESDGTCNNGPKAGEWWNERALQLAATAGW</sequence>
<dbReference type="Gene3D" id="3.20.20.40">
    <property type="entry name" value="1, 4-beta cellobiohydrolase"/>
    <property type="match status" value="1"/>
</dbReference>
<dbReference type="EMBL" id="QHLY01000009">
    <property type="protein sequence ID" value="PXA69978.1"/>
    <property type="molecule type" value="Genomic_DNA"/>
</dbReference>
<keyword evidence="13" id="KW-1133">Transmembrane helix</keyword>
<feature type="binding site" evidence="9">
    <location>
        <position position="301"/>
    </location>
    <ligand>
        <name>substrate</name>
    </ligand>
</feature>
<evidence type="ECO:0000256" key="6">
    <source>
        <dbReference type="ARBA" id="ARBA00023295"/>
    </source>
</evidence>
<feature type="binding site" evidence="9">
    <location>
        <position position="90"/>
    </location>
    <ligand>
        <name>substrate</name>
    </ligand>
</feature>
<feature type="active site" description="Proton donor" evidence="8 11">
    <location>
        <position position="167"/>
    </location>
</feature>
<keyword evidence="4" id="KW-1015">Disulfide bond</keyword>
<feature type="binding site" evidence="9">
    <location>
        <position position="235"/>
    </location>
    <ligand>
        <name>substrate</name>
    </ligand>
</feature>
<dbReference type="InterPro" id="IPR016288">
    <property type="entry name" value="Beta_cellobiohydrolase"/>
</dbReference>
<evidence type="ECO:0000256" key="8">
    <source>
        <dbReference type="PIRSR" id="PIRSR001100-1"/>
    </source>
</evidence>
<keyword evidence="3 12" id="KW-0136">Cellulose degradation</keyword>
<name>A0A317ZS10_9MICO</name>
<evidence type="ECO:0000256" key="1">
    <source>
        <dbReference type="ARBA" id="ARBA00022729"/>
    </source>
</evidence>
<evidence type="ECO:0000256" key="3">
    <source>
        <dbReference type="ARBA" id="ARBA00023001"/>
    </source>
</evidence>
<dbReference type="SUPFAM" id="SSF51989">
    <property type="entry name" value="Glycosyl hydrolases family 6, cellulases"/>
    <property type="match status" value="1"/>
</dbReference>
<evidence type="ECO:0000256" key="5">
    <source>
        <dbReference type="ARBA" id="ARBA00023277"/>
    </source>
</evidence>
<dbReference type="PANTHER" id="PTHR34876">
    <property type="match status" value="1"/>
</dbReference>
<protein>
    <recommendedName>
        <fullName evidence="12">Glucanase</fullName>
        <ecNumber evidence="12">3.2.1.-</ecNumber>
    </recommendedName>
</protein>
<reference evidence="14 15" key="1">
    <citation type="submission" date="2018-05" db="EMBL/GenBank/DDBJ databases">
        <title>Genetic diversity of glacier-inhabiting Cryobacterium bacteria in China and description of Cryobacterium mengkeensis sp. nov. and Arthrobacter glacialis sp. nov.</title>
        <authorList>
            <person name="Liu Q."/>
            <person name="Xin Y.-H."/>
        </authorList>
    </citation>
    <scope>NUCLEOTIDE SEQUENCE [LARGE SCALE GENOMIC DNA]</scope>
    <source>
        <strain evidence="14 15">SK-1</strain>
    </source>
</reference>
<dbReference type="PANTHER" id="PTHR34876:SF4">
    <property type="entry name" value="1,4-BETA-D-GLUCAN CELLOBIOHYDROLASE C-RELATED"/>
    <property type="match status" value="1"/>
</dbReference>
<dbReference type="EC" id="3.2.1.-" evidence="12"/>
<keyword evidence="7 12" id="KW-0624">Polysaccharide degradation</keyword>
<evidence type="ECO:0000256" key="13">
    <source>
        <dbReference type="SAM" id="Phobius"/>
    </source>
</evidence>
<feature type="transmembrane region" description="Helical" evidence="13">
    <location>
        <begin position="12"/>
        <end position="36"/>
    </location>
</feature>
<evidence type="ECO:0000256" key="7">
    <source>
        <dbReference type="ARBA" id="ARBA00023326"/>
    </source>
</evidence>
<keyword evidence="5 12" id="KW-0119">Carbohydrate metabolism</keyword>
<feature type="active site" evidence="10">
    <location>
        <position position="130"/>
    </location>
</feature>
<comment type="caution">
    <text evidence="14">The sequence shown here is derived from an EMBL/GenBank/DDBJ whole genome shotgun (WGS) entry which is preliminary data.</text>
</comment>
<dbReference type="Pfam" id="PF01341">
    <property type="entry name" value="Glyco_hydro_6"/>
    <property type="match status" value="1"/>
</dbReference>
<keyword evidence="2 12" id="KW-0378">Hydrolase</keyword>
<evidence type="ECO:0000313" key="14">
    <source>
        <dbReference type="EMBL" id="PXA69978.1"/>
    </source>
</evidence>
<dbReference type="OrthoDB" id="309899at2"/>
<dbReference type="GO" id="GO:0030245">
    <property type="term" value="P:cellulose catabolic process"/>
    <property type="evidence" value="ECO:0007669"/>
    <property type="project" value="UniProtKB-KW"/>
</dbReference>
<feature type="binding site" evidence="9">
    <location>
        <position position="208"/>
    </location>
    <ligand>
        <name>substrate</name>
    </ligand>
</feature>
<evidence type="ECO:0000256" key="2">
    <source>
        <dbReference type="ARBA" id="ARBA00022801"/>
    </source>
</evidence>
<evidence type="ECO:0000313" key="15">
    <source>
        <dbReference type="Proteomes" id="UP000246722"/>
    </source>
</evidence>
<evidence type="ECO:0000256" key="10">
    <source>
        <dbReference type="PROSITE-ProRule" id="PRU10056"/>
    </source>
</evidence>
<keyword evidence="13" id="KW-0812">Transmembrane</keyword>
<feature type="binding site" evidence="9">
    <location>
        <position position="305"/>
    </location>
    <ligand>
        <name>substrate</name>
    </ligand>
</feature>
<gene>
    <name evidence="14" type="ORF">CTB96_08240</name>
</gene>
<dbReference type="AlphaFoldDB" id="A0A317ZS10"/>
<dbReference type="InterPro" id="IPR036434">
    <property type="entry name" value="Beta_cellobiohydrolase_sf"/>
</dbReference>
<evidence type="ECO:0000256" key="9">
    <source>
        <dbReference type="PIRSR" id="PIRSR001100-2"/>
    </source>
</evidence>
<dbReference type="RefSeq" id="WP_110126452.1">
    <property type="nucleotide sequence ID" value="NZ_QHLY01000009.1"/>
</dbReference>
<dbReference type="GO" id="GO:0004553">
    <property type="term" value="F:hydrolase activity, hydrolyzing O-glycosyl compounds"/>
    <property type="evidence" value="ECO:0007669"/>
    <property type="project" value="InterPro"/>
</dbReference>